<keyword evidence="8" id="KW-1185">Reference proteome</keyword>
<feature type="transmembrane region" description="Helical" evidence="6">
    <location>
        <begin position="171"/>
        <end position="198"/>
    </location>
</feature>
<dbReference type="OrthoDB" id="9763003at2"/>
<dbReference type="PANTHER" id="PTHR10010">
    <property type="entry name" value="SOLUTE CARRIER FAMILY 34 SODIUM PHOSPHATE , MEMBER 2-RELATED"/>
    <property type="match status" value="1"/>
</dbReference>
<keyword evidence="4 6" id="KW-1133">Transmembrane helix</keyword>
<sequence length="320" mass="33641">MKEILIPFATGLAVFLFGMQLIRIGLGILAGDRLESLLLRFTRTPTRGMLTGLLVTSLLQSSSAVTVLSIGLVDAGILTFPQTIGIILGTNVGTTVTTEILALKIEDFALPMLLVGGFMHLLPWKGFKGAGLAVAGFGCIFLGMEAMQWLSIPLKERGWIHWILERGGDPVWTGIAAGTLLTAVIQSSSAAVAMTMGFYSSGLLSLPVAVAIVLGSNVGTCVTGLIAAIGTGRSAKQVAVAHLILNVVGVLLFAPVVHWIADAARLLDSDPAAQVAHVQTLFNILCSLVALPFARPFAQLVTALVPDGVIVWRIGKGRKR</sequence>
<organism evidence="7 8">
    <name type="scientific">Planifilum fimeticola</name>
    <dbReference type="NCBI Taxonomy" id="201975"/>
    <lineage>
        <taxon>Bacteria</taxon>
        <taxon>Bacillati</taxon>
        <taxon>Bacillota</taxon>
        <taxon>Bacilli</taxon>
        <taxon>Bacillales</taxon>
        <taxon>Thermoactinomycetaceae</taxon>
        <taxon>Planifilum</taxon>
    </lineage>
</organism>
<evidence type="ECO:0000256" key="4">
    <source>
        <dbReference type="ARBA" id="ARBA00022989"/>
    </source>
</evidence>
<keyword evidence="3 6" id="KW-0812">Transmembrane</keyword>
<proteinExistence type="predicted"/>
<dbReference type="AlphaFoldDB" id="A0A2T0LFX1"/>
<evidence type="ECO:0000313" key="8">
    <source>
        <dbReference type="Proteomes" id="UP000237797"/>
    </source>
</evidence>
<dbReference type="NCBIfam" id="NF037997">
    <property type="entry name" value="Na_Pi_symport"/>
    <property type="match status" value="1"/>
</dbReference>
<feature type="transmembrane region" description="Helical" evidence="6">
    <location>
        <begin position="130"/>
        <end position="150"/>
    </location>
</feature>
<evidence type="ECO:0000256" key="5">
    <source>
        <dbReference type="ARBA" id="ARBA00023136"/>
    </source>
</evidence>
<evidence type="ECO:0000313" key="7">
    <source>
        <dbReference type="EMBL" id="PRX41133.1"/>
    </source>
</evidence>
<dbReference type="EMBL" id="PVNE01000008">
    <property type="protein sequence ID" value="PRX41133.1"/>
    <property type="molecule type" value="Genomic_DNA"/>
</dbReference>
<gene>
    <name evidence="7" type="ORF">CLV97_10863</name>
</gene>
<name>A0A2T0LFX1_9BACL</name>
<comment type="subcellular location">
    <subcellularLocation>
        <location evidence="1">Cell membrane</location>
        <topology evidence="1">Multi-pass membrane protein</topology>
    </subcellularLocation>
</comment>
<dbReference type="GO" id="GO:0044341">
    <property type="term" value="P:sodium-dependent phosphate transport"/>
    <property type="evidence" value="ECO:0007669"/>
    <property type="project" value="InterPro"/>
</dbReference>
<dbReference type="Pfam" id="PF02690">
    <property type="entry name" value="Na_Pi_cotrans"/>
    <property type="match status" value="2"/>
</dbReference>
<evidence type="ECO:0000256" key="3">
    <source>
        <dbReference type="ARBA" id="ARBA00022692"/>
    </source>
</evidence>
<dbReference type="InterPro" id="IPR004633">
    <property type="entry name" value="NaPi_cotrn-rel/YqeW-like"/>
</dbReference>
<dbReference type="GO" id="GO:0005886">
    <property type="term" value="C:plasma membrane"/>
    <property type="evidence" value="ECO:0007669"/>
    <property type="project" value="UniProtKB-SubCell"/>
</dbReference>
<dbReference type="GO" id="GO:0005436">
    <property type="term" value="F:sodium:phosphate symporter activity"/>
    <property type="evidence" value="ECO:0007669"/>
    <property type="project" value="InterPro"/>
</dbReference>
<dbReference type="RefSeq" id="WP_106344770.1">
    <property type="nucleotide sequence ID" value="NZ_PVNE01000008.1"/>
</dbReference>
<feature type="transmembrane region" description="Helical" evidence="6">
    <location>
        <begin position="240"/>
        <end position="261"/>
    </location>
</feature>
<protein>
    <submittedName>
        <fullName evidence="7">Phosphate:Na+ symporter</fullName>
    </submittedName>
</protein>
<comment type="caution">
    <text evidence="7">The sequence shown here is derived from an EMBL/GenBank/DDBJ whole genome shotgun (WGS) entry which is preliminary data.</text>
</comment>
<dbReference type="InterPro" id="IPR003841">
    <property type="entry name" value="Na/Pi_transpt"/>
</dbReference>
<evidence type="ECO:0000256" key="6">
    <source>
        <dbReference type="SAM" id="Phobius"/>
    </source>
</evidence>
<keyword evidence="5 6" id="KW-0472">Membrane</keyword>
<accession>A0A2T0LFX1</accession>
<reference evidence="7 8" key="1">
    <citation type="submission" date="2018-03" db="EMBL/GenBank/DDBJ databases">
        <title>Genomic Encyclopedia of Archaeal and Bacterial Type Strains, Phase II (KMG-II): from individual species to whole genera.</title>
        <authorList>
            <person name="Goeker M."/>
        </authorList>
    </citation>
    <scope>NUCLEOTIDE SEQUENCE [LARGE SCALE GENOMIC DNA]</scope>
    <source>
        <strain evidence="7 8">DSM 44946</strain>
    </source>
</reference>
<evidence type="ECO:0000256" key="2">
    <source>
        <dbReference type="ARBA" id="ARBA00022475"/>
    </source>
</evidence>
<dbReference type="NCBIfam" id="TIGR00704">
    <property type="entry name" value="NaPi_cotrn_rel"/>
    <property type="match status" value="1"/>
</dbReference>
<feature type="transmembrane region" description="Helical" evidence="6">
    <location>
        <begin position="6"/>
        <end position="29"/>
    </location>
</feature>
<evidence type="ECO:0000256" key="1">
    <source>
        <dbReference type="ARBA" id="ARBA00004651"/>
    </source>
</evidence>
<dbReference type="PANTHER" id="PTHR10010:SF46">
    <property type="entry name" value="SODIUM-DEPENDENT PHOSPHATE TRANSPORT PROTEIN 2B"/>
    <property type="match status" value="1"/>
</dbReference>
<feature type="transmembrane region" description="Helical" evidence="6">
    <location>
        <begin position="204"/>
        <end position="228"/>
    </location>
</feature>
<keyword evidence="2" id="KW-1003">Cell membrane</keyword>
<feature type="transmembrane region" description="Helical" evidence="6">
    <location>
        <begin position="50"/>
        <end position="73"/>
    </location>
</feature>
<dbReference type="Proteomes" id="UP000237797">
    <property type="component" value="Unassembled WGS sequence"/>
</dbReference>